<name>A0A379IWJ5_ECTME</name>
<dbReference type="Proteomes" id="UP000254260">
    <property type="component" value="Unassembled WGS sequence"/>
</dbReference>
<gene>
    <name evidence="1" type="ORF">NCTC10899_03423</name>
</gene>
<accession>A0A379IWJ5</accession>
<proteinExistence type="predicted"/>
<reference evidence="1 2" key="1">
    <citation type="submission" date="2018-06" db="EMBL/GenBank/DDBJ databases">
        <authorList>
            <consortium name="Pathogen Informatics"/>
            <person name="Doyle S."/>
        </authorList>
    </citation>
    <scope>NUCLEOTIDE SEQUENCE [LARGE SCALE GENOMIC DNA]</scope>
    <source>
        <strain evidence="1 2">NCTC10899</strain>
    </source>
</reference>
<organism evidence="1 2">
    <name type="scientific">Ectopseudomonas mendocina</name>
    <name type="common">Pseudomonas mendocina</name>
    <dbReference type="NCBI Taxonomy" id="300"/>
    <lineage>
        <taxon>Bacteria</taxon>
        <taxon>Pseudomonadati</taxon>
        <taxon>Pseudomonadota</taxon>
        <taxon>Gammaproteobacteria</taxon>
        <taxon>Pseudomonadales</taxon>
        <taxon>Pseudomonadaceae</taxon>
        <taxon>Ectopseudomonas</taxon>
    </lineage>
</organism>
<evidence type="ECO:0000313" key="2">
    <source>
        <dbReference type="Proteomes" id="UP000254260"/>
    </source>
</evidence>
<dbReference type="RefSeq" id="WP_115291792.1">
    <property type="nucleotide sequence ID" value="NZ_JBJEWQ010000021.1"/>
</dbReference>
<evidence type="ECO:0000313" key="1">
    <source>
        <dbReference type="EMBL" id="SUD40574.1"/>
    </source>
</evidence>
<protein>
    <submittedName>
        <fullName evidence="1">Uncharacterized protein</fullName>
    </submittedName>
</protein>
<dbReference type="OrthoDB" id="7284833at2"/>
<dbReference type="AlphaFoldDB" id="A0A379IWJ5"/>
<sequence length="424" mass="48138">MKLIHIPRAVYFFFLGLERNFKIIRYGDVPEIYVRPIDLERYSFASGRAFSYLAVLRELAMHLFKPSQKFYQLPGADVLFCGGSANNEREFHFLSSLLAGTVPGLEYSRDKNLAFVNSAGLRKRVGEQVVAVLLFLVCLVYLFRIKINPTSFKYLLSFSKIYLQVLCSVNRSGHLPKLIVVANDHTDFPVAADMVMKSFRVPVIYVQHAEISEGFPPLDFDVSVLRNNKTLEKYQAIGQVKGEVFIIPRTGCASNVSRILDVAVMGSINIVLYLSSVYDQAAVQDCIDMLSKNPGVKKVSIKRHPRTPAEVLKNTFDVEVLDHAPTEHHIAVVPNSSVAIELLERGVRVFQYFALDNIHPDYYGLVADGVTPAVTYHELMTDFWCTEFYSKEWLERFYKYTVAADESWRQQVPILSKRLQGLLG</sequence>
<dbReference type="EMBL" id="UGUU01000001">
    <property type="protein sequence ID" value="SUD40574.1"/>
    <property type="molecule type" value="Genomic_DNA"/>
</dbReference>